<gene>
    <name evidence="2" type="ORF">CU102_03300</name>
</gene>
<proteinExistence type="predicted"/>
<reference evidence="3" key="1">
    <citation type="submission" date="2017-11" db="EMBL/GenBank/DDBJ databases">
        <authorList>
            <person name="Kuznetsova I."/>
            <person name="Sazanova A."/>
            <person name="Chirak E."/>
            <person name="Safronova V."/>
            <person name="Willems A."/>
        </authorList>
    </citation>
    <scope>NUCLEOTIDE SEQUENCE [LARGE SCALE GENOMIC DNA]</scope>
    <source>
        <strain evidence="3">STM 196</strain>
    </source>
</reference>
<dbReference type="Proteomes" id="UP000241444">
    <property type="component" value="Unassembled WGS sequence"/>
</dbReference>
<feature type="compositionally biased region" description="Basic and acidic residues" evidence="1">
    <location>
        <begin position="66"/>
        <end position="83"/>
    </location>
</feature>
<dbReference type="AlphaFoldDB" id="A0A2P7BUI7"/>
<feature type="region of interest" description="Disordered" evidence="1">
    <location>
        <begin position="55"/>
        <end position="83"/>
    </location>
</feature>
<protein>
    <submittedName>
        <fullName evidence="2">Uncharacterized protein</fullName>
    </submittedName>
</protein>
<comment type="caution">
    <text evidence="2">The sequence shown here is derived from an EMBL/GenBank/DDBJ whole genome shotgun (WGS) entry which is preliminary data.</text>
</comment>
<organism evidence="2 3">
    <name type="scientific">Phyllobacterium brassicacearum</name>
    <dbReference type="NCBI Taxonomy" id="314235"/>
    <lineage>
        <taxon>Bacteria</taxon>
        <taxon>Pseudomonadati</taxon>
        <taxon>Pseudomonadota</taxon>
        <taxon>Alphaproteobacteria</taxon>
        <taxon>Hyphomicrobiales</taxon>
        <taxon>Phyllobacteriaceae</taxon>
        <taxon>Phyllobacterium</taxon>
    </lineage>
</organism>
<evidence type="ECO:0000313" key="2">
    <source>
        <dbReference type="EMBL" id="PSH70139.1"/>
    </source>
</evidence>
<sequence>MKPVVICVKPSQARYVQAAVGAATQMNVAERIAEAKRLTIPLLETLQSTSLPYGWIEANGSGGSRKSSDTKGQKPRGRSDESE</sequence>
<accession>A0A2P7BUI7</accession>
<evidence type="ECO:0000256" key="1">
    <source>
        <dbReference type="SAM" id="MobiDB-lite"/>
    </source>
</evidence>
<name>A0A2P7BUI7_9HYPH</name>
<keyword evidence="3" id="KW-1185">Reference proteome</keyword>
<dbReference type="EMBL" id="PGGO01000002">
    <property type="protein sequence ID" value="PSH70139.1"/>
    <property type="molecule type" value="Genomic_DNA"/>
</dbReference>
<evidence type="ECO:0000313" key="3">
    <source>
        <dbReference type="Proteomes" id="UP000241444"/>
    </source>
</evidence>